<dbReference type="Proteomes" id="UP000307440">
    <property type="component" value="Unassembled WGS sequence"/>
</dbReference>
<dbReference type="OrthoDB" id="2863801at2759"/>
<sequence>MCSHLVESQTSSPAGSVVELCASDSRNNLTTTNFQELTSEDRAKETRETAIAKRSEEERLLDAQVNVYQTDIAALHGYRNELQPVALLSPEILREILIYSIPANEKEGYGRIPEVCYHWQQVLLRRRHRPLATGNRKENEQAIDRRVNDVGGSNWIYLIPLPNLAIQMIHPNHQGSRVNPTLSVLPLDDLQDMSLSCSDGDMLEVLGNLPKLQCLRLDSSAGGHFIRHVLDNVNQGYAMGFGSLEDLMVYDLDFYDGTASAYAHESDIIPPKRFVRFLKLLSQNNAEIHRLYFSRCPRLRRDILDKHAKYIKVKTIQWDEDDGCLDEDLAETGFAPSGLTLDKFSDDDIPLPLPEEIIKMKLLDARDRDDDKKKMRDLEDIKALIPVIHGPIAYLVSLLSLDEALSTNL</sequence>
<proteinExistence type="predicted"/>
<keyword evidence="2" id="KW-1185">Reference proteome</keyword>
<protein>
    <submittedName>
        <fullName evidence="1">Uncharacterized protein</fullName>
    </submittedName>
</protein>
<evidence type="ECO:0000313" key="1">
    <source>
        <dbReference type="EMBL" id="TFK26909.1"/>
    </source>
</evidence>
<gene>
    <name evidence="1" type="ORF">FA15DRAFT_702485</name>
</gene>
<evidence type="ECO:0000313" key="2">
    <source>
        <dbReference type="Proteomes" id="UP000307440"/>
    </source>
</evidence>
<dbReference type="AlphaFoldDB" id="A0A5C3L1R1"/>
<organism evidence="1 2">
    <name type="scientific">Coprinopsis marcescibilis</name>
    <name type="common">Agaric fungus</name>
    <name type="synonym">Psathyrella marcescibilis</name>
    <dbReference type="NCBI Taxonomy" id="230819"/>
    <lineage>
        <taxon>Eukaryota</taxon>
        <taxon>Fungi</taxon>
        <taxon>Dikarya</taxon>
        <taxon>Basidiomycota</taxon>
        <taxon>Agaricomycotina</taxon>
        <taxon>Agaricomycetes</taxon>
        <taxon>Agaricomycetidae</taxon>
        <taxon>Agaricales</taxon>
        <taxon>Agaricineae</taxon>
        <taxon>Psathyrellaceae</taxon>
        <taxon>Coprinopsis</taxon>
    </lineage>
</organism>
<reference evidence="1 2" key="1">
    <citation type="journal article" date="2019" name="Nat. Ecol. Evol.">
        <title>Megaphylogeny resolves global patterns of mushroom evolution.</title>
        <authorList>
            <person name="Varga T."/>
            <person name="Krizsan K."/>
            <person name="Foldi C."/>
            <person name="Dima B."/>
            <person name="Sanchez-Garcia M."/>
            <person name="Sanchez-Ramirez S."/>
            <person name="Szollosi G.J."/>
            <person name="Szarkandi J.G."/>
            <person name="Papp V."/>
            <person name="Albert L."/>
            <person name="Andreopoulos W."/>
            <person name="Angelini C."/>
            <person name="Antonin V."/>
            <person name="Barry K.W."/>
            <person name="Bougher N.L."/>
            <person name="Buchanan P."/>
            <person name="Buyck B."/>
            <person name="Bense V."/>
            <person name="Catcheside P."/>
            <person name="Chovatia M."/>
            <person name="Cooper J."/>
            <person name="Damon W."/>
            <person name="Desjardin D."/>
            <person name="Finy P."/>
            <person name="Geml J."/>
            <person name="Haridas S."/>
            <person name="Hughes K."/>
            <person name="Justo A."/>
            <person name="Karasinski D."/>
            <person name="Kautmanova I."/>
            <person name="Kiss B."/>
            <person name="Kocsube S."/>
            <person name="Kotiranta H."/>
            <person name="LaButti K.M."/>
            <person name="Lechner B.E."/>
            <person name="Liimatainen K."/>
            <person name="Lipzen A."/>
            <person name="Lukacs Z."/>
            <person name="Mihaltcheva S."/>
            <person name="Morgado L.N."/>
            <person name="Niskanen T."/>
            <person name="Noordeloos M.E."/>
            <person name="Ohm R.A."/>
            <person name="Ortiz-Santana B."/>
            <person name="Ovrebo C."/>
            <person name="Racz N."/>
            <person name="Riley R."/>
            <person name="Savchenko A."/>
            <person name="Shiryaev A."/>
            <person name="Soop K."/>
            <person name="Spirin V."/>
            <person name="Szebenyi C."/>
            <person name="Tomsovsky M."/>
            <person name="Tulloss R.E."/>
            <person name="Uehling J."/>
            <person name="Grigoriev I.V."/>
            <person name="Vagvolgyi C."/>
            <person name="Papp T."/>
            <person name="Martin F.M."/>
            <person name="Miettinen O."/>
            <person name="Hibbett D.S."/>
            <person name="Nagy L.G."/>
        </authorList>
    </citation>
    <scope>NUCLEOTIDE SEQUENCE [LARGE SCALE GENOMIC DNA]</scope>
    <source>
        <strain evidence="1 2">CBS 121175</strain>
    </source>
</reference>
<accession>A0A5C3L1R1</accession>
<dbReference type="EMBL" id="ML210170">
    <property type="protein sequence ID" value="TFK26909.1"/>
    <property type="molecule type" value="Genomic_DNA"/>
</dbReference>
<name>A0A5C3L1R1_COPMA</name>